<comment type="caution">
    <text evidence="14">The sequence shown here is derived from an EMBL/GenBank/DDBJ whole genome shotgun (WGS) entry which is preliminary data.</text>
</comment>
<evidence type="ECO:0000256" key="13">
    <source>
        <dbReference type="ARBA" id="ARBA00048523"/>
    </source>
</evidence>
<comment type="catalytic activity">
    <reaction evidence="13">
        <text>O-phospho-D-serine + H2O = D-serine + phosphate</text>
        <dbReference type="Rhea" id="RHEA:24873"/>
        <dbReference type="ChEBI" id="CHEBI:15377"/>
        <dbReference type="ChEBI" id="CHEBI:35247"/>
        <dbReference type="ChEBI" id="CHEBI:43474"/>
        <dbReference type="ChEBI" id="CHEBI:58680"/>
        <dbReference type="EC" id="3.1.3.3"/>
    </reaction>
</comment>
<protein>
    <recommendedName>
        <fullName evidence="5">Phosphoserine phosphatase</fullName>
        <ecNumber evidence="4">3.1.3.3</ecNumber>
    </recommendedName>
    <alternativeName>
        <fullName evidence="11">O-phosphoserine phosphohydrolase</fullName>
    </alternativeName>
</protein>
<evidence type="ECO:0000256" key="11">
    <source>
        <dbReference type="ARBA" id="ARBA00031693"/>
    </source>
</evidence>
<gene>
    <name evidence="14" type="primary">serB</name>
    <name evidence="14" type="ORF">ACFO4O_16930</name>
</gene>
<dbReference type="SFLD" id="SFLDF00029">
    <property type="entry name" value="phosphoserine_phosphatase"/>
    <property type="match status" value="1"/>
</dbReference>
<dbReference type="Gene3D" id="3.30.70.2020">
    <property type="match status" value="1"/>
</dbReference>
<evidence type="ECO:0000256" key="5">
    <source>
        <dbReference type="ARBA" id="ARBA00015196"/>
    </source>
</evidence>
<evidence type="ECO:0000256" key="3">
    <source>
        <dbReference type="ARBA" id="ARBA00009184"/>
    </source>
</evidence>
<dbReference type="InterPro" id="IPR036412">
    <property type="entry name" value="HAD-like_sf"/>
</dbReference>
<dbReference type="EC" id="3.1.3.3" evidence="4"/>
<dbReference type="SFLD" id="SFLDS00003">
    <property type="entry name" value="Haloacid_Dehalogenase"/>
    <property type="match status" value="1"/>
</dbReference>
<name>A0ABV9M128_9ALTE</name>
<dbReference type="SUPFAM" id="SSF56784">
    <property type="entry name" value="HAD-like"/>
    <property type="match status" value="1"/>
</dbReference>
<comment type="similarity">
    <text evidence="3">Belongs to the HAD-like hydrolase superfamily. SerB family.</text>
</comment>
<dbReference type="RefSeq" id="WP_382410683.1">
    <property type="nucleotide sequence ID" value="NZ_JBHSGU010000029.1"/>
</dbReference>
<evidence type="ECO:0000256" key="7">
    <source>
        <dbReference type="ARBA" id="ARBA00022723"/>
    </source>
</evidence>
<evidence type="ECO:0000256" key="10">
    <source>
        <dbReference type="ARBA" id="ARBA00023299"/>
    </source>
</evidence>
<evidence type="ECO:0000256" key="6">
    <source>
        <dbReference type="ARBA" id="ARBA00022605"/>
    </source>
</evidence>
<dbReference type="InterPro" id="IPR023214">
    <property type="entry name" value="HAD_sf"/>
</dbReference>
<evidence type="ECO:0000256" key="1">
    <source>
        <dbReference type="ARBA" id="ARBA00001946"/>
    </source>
</evidence>
<dbReference type="Gene3D" id="3.40.50.1000">
    <property type="entry name" value="HAD superfamily/HAD-like"/>
    <property type="match status" value="1"/>
</dbReference>
<evidence type="ECO:0000256" key="9">
    <source>
        <dbReference type="ARBA" id="ARBA00022842"/>
    </source>
</evidence>
<keyword evidence="6" id="KW-0028">Amino-acid biosynthesis</keyword>
<dbReference type="SFLD" id="SFLDG01136">
    <property type="entry name" value="C1.6:_Phosphoserine_Phosphatas"/>
    <property type="match status" value="1"/>
</dbReference>
<keyword evidence="15" id="KW-1185">Reference proteome</keyword>
<organism evidence="14 15">
    <name type="scientific">Glaciecola siphonariae</name>
    <dbReference type="NCBI Taxonomy" id="521012"/>
    <lineage>
        <taxon>Bacteria</taxon>
        <taxon>Pseudomonadati</taxon>
        <taxon>Pseudomonadota</taxon>
        <taxon>Gammaproteobacteria</taxon>
        <taxon>Alteromonadales</taxon>
        <taxon>Alteromonadaceae</taxon>
        <taxon>Glaciecola</taxon>
    </lineage>
</organism>
<comment type="pathway">
    <text evidence="2">Amino-acid biosynthesis; L-serine biosynthesis; L-serine from 3-phospho-D-glycerate: step 3/3.</text>
</comment>
<dbReference type="NCBIfam" id="TIGR00338">
    <property type="entry name" value="serB"/>
    <property type="match status" value="1"/>
</dbReference>
<dbReference type="SFLD" id="SFLDG01137">
    <property type="entry name" value="C1.6.1:_Phosphoserine_Phosphat"/>
    <property type="match status" value="1"/>
</dbReference>
<dbReference type="NCBIfam" id="TIGR01488">
    <property type="entry name" value="HAD-SF-IB"/>
    <property type="match status" value="1"/>
</dbReference>
<sequence>MPQLKPQKFLSVLANPYYQSEFTDADSHAVLNELLAPDAFYKLQMNAEDLCFNCQSHAVEDAGHATKSAFTIAGQHITVRILAQVLHALVGSSDAIVIAKNRFSDNFAVLAIDVFLGDDTAISKEKIDSVSRQYRLDIYIKSKTSICRPGLLVMDMDSTVINMECIDEIAELAGVKDKVSAVTERAMRGEIAFTQSLHDRVACLRGVAQSDLLSIRQSLPLMPGFLHVMQILKEANWSLAIASGGFTFFADYVKQVAGLDEAHSNVLEIDNGLLTGKVKGRVVDAEEKARILVSLATQYKIPQAQTVAMGDGANDLMMMKEAACSIAYHAKPSVSAAANVAIKYGGFEGLLFTLSE</sequence>
<dbReference type="Pfam" id="PF00702">
    <property type="entry name" value="Hydrolase"/>
    <property type="match status" value="1"/>
</dbReference>
<dbReference type="GO" id="GO:0016787">
    <property type="term" value="F:hydrolase activity"/>
    <property type="evidence" value="ECO:0007669"/>
    <property type="project" value="UniProtKB-KW"/>
</dbReference>
<evidence type="ECO:0000313" key="15">
    <source>
        <dbReference type="Proteomes" id="UP001595897"/>
    </source>
</evidence>
<dbReference type="PANTHER" id="PTHR43344:SF2">
    <property type="entry name" value="PHOSPHOSERINE PHOSPHATASE"/>
    <property type="match status" value="1"/>
</dbReference>
<dbReference type="EMBL" id="JBHSGU010000029">
    <property type="protein sequence ID" value="MFC4701836.1"/>
    <property type="molecule type" value="Genomic_DNA"/>
</dbReference>
<dbReference type="Gene3D" id="1.10.150.210">
    <property type="entry name" value="Phosphoserine phosphatase, domain 2"/>
    <property type="match status" value="1"/>
</dbReference>
<evidence type="ECO:0000256" key="8">
    <source>
        <dbReference type="ARBA" id="ARBA00022801"/>
    </source>
</evidence>
<proteinExistence type="inferred from homology"/>
<dbReference type="Proteomes" id="UP001595897">
    <property type="component" value="Unassembled WGS sequence"/>
</dbReference>
<accession>A0ABV9M128</accession>
<dbReference type="PANTHER" id="PTHR43344">
    <property type="entry name" value="PHOSPHOSERINE PHOSPHATASE"/>
    <property type="match status" value="1"/>
</dbReference>
<comment type="catalytic activity">
    <reaction evidence="12">
        <text>O-phospho-L-serine + H2O = L-serine + phosphate</text>
        <dbReference type="Rhea" id="RHEA:21208"/>
        <dbReference type="ChEBI" id="CHEBI:15377"/>
        <dbReference type="ChEBI" id="CHEBI:33384"/>
        <dbReference type="ChEBI" id="CHEBI:43474"/>
        <dbReference type="ChEBI" id="CHEBI:57524"/>
        <dbReference type="EC" id="3.1.3.3"/>
    </reaction>
</comment>
<evidence type="ECO:0000256" key="12">
    <source>
        <dbReference type="ARBA" id="ARBA00048138"/>
    </source>
</evidence>
<reference evidence="15" key="1">
    <citation type="journal article" date="2019" name="Int. J. Syst. Evol. Microbiol.">
        <title>The Global Catalogue of Microorganisms (GCM) 10K type strain sequencing project: providing services to taxonomists for standard genome sequencing and annotation.</title>
        <authorList>
            <consortium name="The Broad Institute Genomics Platform"/>
            <consortium name="The Broad Institute Genome Sequencing Center for Infectious Disease"/>
            <person name="Wu L."/>
            <person name="Ma J."/>
        </authorList>
    </citation>
    <scope>NUCLEOTIDE SEQUENCE [LARGE SCALE GENOMIC DNA]</scope>
    <source>
        <strain evidence="15">KACC 12507</strain>
    </source>
</reference>
<keyword evidence="10" id="KW-0718">Serine biosynthesis</keyword>
<dbReference type="InterPro" id="IPR050582">
    <property type="entry name" value="HAD-like_SerB"/>
</dbReference>
<comment type="cofactor">
    <cofactor evidence="1">
        <name>Mg(2+)</name>
        <dbReference type="ChEBI" id="CHEBI:18420"/>
    </cofactor>
</comment>
<keyword evidence="7" id="KW-0479">Metal-binding</keyword>
<evidence type="ECO:0000256" key="4">
    <source>
        <dbReference type="ARBA" id="ARBA00012640"/>
    </source>
</evidence>
<keyword evidence="8 14" id="KW-0378">Hydrolase</keyword>
<evidence type="ECO:0000256" key="2">
    <source>
        <dbReference type="ARBA" id="ARBA00005135"/>
    </source>
</evidence>
<dbReference type="CDD" id="cd07500">
    <property type="entry name" value="HAD_PSP"/>
    <property type="match status" value="1"/>
</dbReference>
<keyword evidence="9" id="KW-0460">Magnesium</keyword>
<evidence type="ECO:0000313" key="14">
    <source>
        <dbReference type="EMBL" id="MFC4701836.1"/>
    </source>
</evidence>
<dbReference type="InterPro" id="IPR004469">
    <property type="entry name" value="PSP"/>
</dbReference>